<evidence type="ECO:0000259" key="8">
    <source>
        <dbReference type="PROSITE" id="PS50059"/>
    </source>
</evidence>
<feature type="domain" description="PPIase FKBP-type" evidence="8">
    <location>
        <begin position="204"/>
        <end position="292"/>
    </location>
</feature>
<evidence type="ECO:0000313" key="10">
    <source>
        <dbReference type="Proteomes" id="UP000825483"/>
    </source>
</evidence>
<accession>A0A9R1CCF2</accession>
<dbReference type="PANTHER" id="PTHR43811:SF19">
    <property type="entry name" value="39 KDA FK506-BINDING NUCLEAR PROTEIN"/>
    <property type="match status" value="1"/>
</dbReference>
<dbReference type="Pfam" id="PF01346">
    <property type="entry name" value="FKBP_N"/>
    <property type="match status" value="1"/>
</dbReference>
<dbReference type="Proteomes" id="UP000825483">
    <property type="component" value="Unassembled WGS sequence"/>
</dbReference>
<dbReference type="InterPro" id="IPR046357">
    <property type="entry name" value="PPIase_dom_sf"/>
</dbReference>
<dbReference type="Pfam" id="PF00254">
    <property type="entry name" value="FKBP_C"/>
    <property type="match status" value="1"/>
</dbReference>
<keyword evidence="4 6" id="KW-0697">Rotamase</keyword>
<dbReference type="Gene3D" id="1.10.287.460">
    <property type="entry name" value="Peptidyl-prolyl cis-trans isomerase, FKBP-type, N-terminal domain"/>
    <property type="match status" value="1"/>
</dbReference>
<protein>
    <recommendedName>
        <fullName evidence="3 6">peptidylprolyl isomerase</fullName>
        <ecNumber evidence="3 6">5.2.1.8</ecNumber>
    </recommendedName>
</protein>
<dbReference type="SUPFAM" id="SSF54534">
    <property type="entry name" value="FKBP-like"/>
    <property type="match status" value="1"/>
</dbReference>
<evidence type="ECO:0000256" key="5">
    <source>
        <dbReference type="ARBA" id="ARBA00023235"/>
    </source>
</evidence>
<gene>
    <name evidence="9" type="ORF">PRLR5076_28300</name>
</gene>
<reference evidence="9" key="1">
    <citation type="journal article" date="2022" name="Int. J. Syst. Evol. Microbiol.">
        <title>Prevotella lacticifex sp. nov., isolated from the rumen of cows.</title>
        <authorList>
            <person name="Shinkai T."/>
            <person name="Ikeyama N."/>
            <person name="Kumagai M."/>
            <person name="Ohmori H."/>
            <person name="Sakamoto M."/>
            <person name="Ohkuma M."/>
            <person name="Mitsumori M."/>
        </authorList>
    </citation>
    <scope>NUCLEOTIDE SEQUENCE</scope>
    <source>
        <strain evidence="9">R5076</strain>
    </source>
</reference>
<name>A0A9R1CCF2_9BACT</name>
<dbReference type="InterPro" id="IPR001179">
    <property type="entry name" value="PPIase_FKBP_dom"/>
</dbReference>
<organism evidence="9 10">
    <name type="scientific">Prevotella lacticifex</name>
    <dbReference type="NCBI Taxonomy" id="2854755"/>
    <lineage>
        <taxon>Bacteria</taxon>
        <taxon>Pseudomonadati</taxon>
        <taxon>Bacteroidota</taxon>
        <taxon>Bacteroidia</taxon>
        <taxon>Bacteroidales</taxon>
        <taxon>Prevotellaceae</taxon>
        <taxon>Prevotella</taxon>
    </lineage>
</organism>
<dbReference type="Gene3D" id="3.10.50.40">
    <property type="match status" value="1"/>
</dbReference>
<keyword evidence="10" id="KW-1185">Reference proteome</keyword>
<dbReference type="PANTHER" id="PTHR43811">
    <property type="entry name" value="FKBP-TYPE PEPTIDYL-PROLYL CIS-TRANS ISOMERASE FKPA"/>
    <property type="match status" value="1"/>
</dbReference>
<proteinExistence type="inferred from homology"/>
<dbReference type="GO" id="GO:0003755">
    <property type="term" value="F:peptidyl-prolyl cis-trans isomerase activity"/>
    <property type="evidence" value="ECO:0007669"/>
    <property type="project" value="UniProtKB-KW"/>
</dbReference>
<comment type="similarity">
    <text evidence="2">Belongs to the FKBP-type PPIase family.</text>
</comment>
<dbReference type="EC" id="5.2.1.8" evidence="3 6"/>
<comment type="caution">
    <text evidence="9">The sequence shown here is derived from an EMBL/GenBank/DDBJ whole genome shotgun (WGS) entry which is preliminary data.</text>
</comment>
<dbReference type="AlphaFoldDB" id="A0A9R1CCF2"/>
<evidence type="ECO:0000256" key="6">
    <source>
        <dbReference type="PROSITE-ProRule" id="PRU00277"/>
    </source>
</evidence>
<keyword evidence="5 6" id="KW-0413">Isomerase</keyword>
<evidence type="ECO:0000256" key="1">
    <source>
        <dbReference type="ARBA" id="ARBA00000971"/>
    </source>
</evidence>
<comment type="catalytic activity">
    <reaction evidence="1 6">
        <text>[protein]-peptidylproline (omega=180) = [protein]-peptidylproline (omega=0)</text>
        <dbReference type="Rhea" id="RHEA:16237"/>
        <dbReference type="Rhea" id="RHEA-COMP:10747"/>
        <dbReference type="Rhea" id="RHEA-COMP:10748"/>
        <dbReference type="ChEBI" id="CHEBI:83833"/>
        <dbReference type="ChEBI" id="CHEBI:83834"/>
        <dbReference type="EC" id="5.2.1.8"/>
    </reaction>
</comment>
<dbReference type="PROSITE" id="PS50059">
    <property type="entry name" value="FKBP_PPIASE"/>
    <property type="match status" value="1"/>
</dbReference>
<feature type="region of interest" description="Disordered" evidence="7">
    <location>
        <begin position="312"/>
        <end position="338"/>
    </location>
</feature>
<dbReference type="EMBL" id="BPUB01000002">
    <property type="protein sequence ID" value="GJG59979.1"/>
    <property type="molecule type" value="Genomic_DNA"/>
</dbReference>
<sequence length="338" mass="36711">MALAILASASFGTVSAKDNKKDKKTAPATEQKVVLKTANDSLSYVSGMALTNGLMPFLHQNFDIADADMPNVIAGFKDAVAKRKDPNQKGFHAGEQIAQMVISRMLPGLQKEFTIGSDSLNEEMVFNGFLASLTNDTTHYTLSKAEKVFADQRTAYKNRADSLNKKKGEDFLAANKTKPGVVTLPSGLQYRIIKKGDGAIPKLSDKVEVVYEGRTIDGTVFDATSKHHGSKTDIFTPQNLIKGWQEALTMMPVGSKWELYIPYNLAYGERGAGRDIAPYSTLIFTMELKGIQEKNDESLAVDAKTAAKNANAAAKNAKKVPAKPVVKKAPKKVAAKKH</sequence>
<evidence type="ECO:0000256" key="7">
    <source>
        <dbReference type="SAM" id="MobiDB-lite"/>
    </source>
</evidence>
<dbReference type="Gene3D" id="6.10.250.2970">
    <property type="match status" value="1"/>
</dbReference>
<evidence type="ECO:0000256" key="2">
    <source>
        <dbReference type="ARBA" id="ARBA00006577"/>
    </source>
</evidence>
<feature type="compositionally biased region" description="Basic residues" evidence="7">
    <location>
        <begin position="316"/>
        <end position="338"/>
    </location>
</feature>
<dbReference type="InterPro" id="IPR000774">
    <property type="entry name" value="PPIase_FKBP_N"/>
</dbReference>
<dbReference type="GO" id="GO:0006457">
    <property type="term" value="P:protein folding"/>
    <property type="evidence" value="ECO:0007669"/>
    <property type="project" value="InterPro"/>
</dbReference>
<evidence type="ECO:0000313" key="9">
    <source>
        <dbReference type="EMBL" id="GJG59979.1"/>
    </source>
</evidence>
<evidence type="ECO:0000256" key="3">
    <source>
        <dbReference type="ARBA" id="ARBA00013194"/>
    </source>
</evidence>
<evidence type="ECO:0000256" key="4">
    <source>
        <dbReference type="ARBA" id="ARBA00023110"/>
    </source>
</evidence>
<dbReference type="InterPro" id="IPR036944">
    <property type="entry name" value="PPIase_FKBP_N_sf"/>
</dbReference>